<evidence type="ECO:0000313" key="7">
    <source>
        <dbReference type="Proteomes" id="UP000076420"/>
    </source>
</evidence>
<name>A0A2C9L6J5_BIOGL</name>
<gene>
    <name evidence="6" type="primary">106078708</name>
</gene>
<reference evidence="6" key="1">
    <citation type="submission" date="2020-05" db="UniProtKB">
        <authorList>
            <consortium name="EnsemblMetazoa"/>
        </authorList>
    </citation>
    <scope>IDENTIFICATION</scope>
    <source>
        <strain evidence="6">BB02</strain>
    </source>
</reference>
<dbReference type="KEGG" id="bgt:106078708"/>
<dbReference type="EnsemblMetazoa" id="BGLB027644-RA">
    <property type="protein sequence ID" value="BGLB027644-PA"/>
    <property type="gene ID" value="BGLB027644"/>
</dbReference>
<evidence type="ECO:0000256" key="5">
    <source>
        <dbReference type="RuleBase" id="RU364035"/>
    </source>
</evidence>
<accession>A0A2C9L6J5</accession>
<evidence type="ECO:0000256" key="1">
    <source>
        <dbReference type="ARBA" id="ARBA00004567"/>
    </source>
</evidence>
<dbReference type="PANTHER" id="PTHR11225">
    <property type="entry name" value="NUCLEAR PORE COMPLEX PROTEIN NUP93 NUCLEOPORIN NUP93 DEAD EYE PROTEIN"/>
    <property type="match status" value="1"/>
</dbReference>
<sequence>MTSLKTVRETLKISIVKFRAIEVDCDGSIIDDPAGVPSKKLKLDFTQIEGLDSTEIAYANELKRYVDADINEKKLIEIFVTTAKLINEKYSLKMWELLFEVTRNCMSQTTKIMKRVRMAENSITLIEEQFCQKIYHEGKKNRPMKELIEVYISSKESCKTDLKRYNGDNIWIIIYFFLKVGKLEDALSFTNENKHLLDNFEIRLKNYLENQPQTLDFDSQQAIVNCNNLYKKASYFSLGLLENEIKVDDVIETIEDLVWFKLKGAINLAKNRNT</sequence>
<proteinExistence type="inferred from homology"/>
<dbReference type="GO" id="GO:0006606">
    <property type="term" value="P:protein import into nucleus"/>
    <property type="evidence" value="ECO:0007669"/>
    <property type="project" value="TreeGrafter"/>
</dbReference>
<dbReference type="VEuPathDB" id="VectorBase:BGLB027644"/>
<keyword evidence="5" id="KW-0509">mRNA transport</keyword>
<dbReference type="AlphaFoldDB" id="A0A2C9L6J5"/>
<evidence type="ECO:0000256" key="3">
    <source>
        <dbReference type="ARBA" id="ARBA00023132"/>
    </source>
</evidence>
<evidence type="ECO:0000313" key="6">
    <source>
        <dbReference type="EnsemblMetazoa" id="BGLB027644-PA"/>
    </source>
</evidence>
<comment type="subcellular location">
    <subcellularLocation>
        <location evidence="1 5">Nucleus</location>
        <location evidence="1 5">Nuclear pore complex</location>
    </subcellularLocation>
</comment>
<dbReference type="InterPro" id="IPR007231">
    <property type="entry name" value="Nucleoporin_int_Nup93/Nic96"/>
</dbReference>
<evidence type="ECO:0000256" key="4">
    <source>
        <dbReference type="ARBA" id="ARBA00023242"/>
    </source>
</evidence>
<dbReference type="GO" id="GO:0017056">
    <property type="term" value="F:structural constituent of nuclear pore"/>
    <property type="evidence" value="ECO:0007669"/>
    <property type="project" value="InterPro"/>
</dbReference>
<keyword evidence="3 5" id="KW-0906">Nuclear pore complex</keyword>
<keyword evidence="5" id="KW-0813">Transport</keyword>
<dbReference type="STRING" id="6526.A0A2C9L6J5"/>
<dbReference type="PANTHER" id="PTHR11225:SF4">
    <property type="entry name" value="NUCLEAR PORE COMPLEX PROTEIN NUP93"/>
    <property type="match status" value="1"/>
</dbReference>
<evidence type="ECO:0000256" key="2">
    <source>
        <dbReference type="ARBA" id="ARBA00010186"/>
    </source>
</evidence>
<dbReference type="GO" id="GO:0005643">
    <property type="term" value="C:nuclear pore"/>
    <property type="evidence" value="ECO:0007669"/>
    <property type="project" value="UniProtKB-SubCell"/>
</dbReference>
<keyword evidence="5" id="KW-0653">Protein transport</keyword>
<organism evidence="6 7">
    <name type="scientific">Biomphalaria glabrata</name>
    <name type="common">Bloodfluke planorb</name>
    <name type="synonym">Freshwater snail</name>
    <dbReference type="NCBI Taxonomy" id="6526"/>
    <lineage>
        <taxon>Eukaryota</taxon>
        <taxon>Metazoa</taxon>
        <taxon>Spiralia</taxon>
        <taxon>Lophotrochozoa</taxon>
        <taxon>Mollusca</taxon>
        <taxon>Gastropoda</taxon>
        <taxon>Heterobranchia</taxon>
        <taxon>Euthyneura</taxon>
        <taxon>Panpulmonata</taxon>
        <taxon>Hygrophila</taxon>
        <taxon>Lymnaeoidea</taxon>
        <taxon>Planorbidae</taxon>
        <taxon>Biomphalaria</taxon>
    </lineage>
</organism>
<keyword evidence="5" id="KW-0811">Translocation</keyword>
<dbReference type="Pfam" id="PF04097">
    <property type="entry name" value="Nic96"/>
    <property type="match status" value="1"/>
</dbReference>
<keyword evidence="5" id="KW-0472">Membrane</keyword>
<comment type="similarity">
    <text evidence="2 5">Belongs to the nucleoporin interacting component (NIC) family.</text>
</comment>
<dbReference type="GO" id="GO:0016973">
    <property type="term" value="P:poly(A)+ mRNA export from nucleus"/>
    <property type="evidence" value="ECO:0007669"/>
    <property type="project" value="TreeGrafter"/>
</dbReference>
<dbReference type="Proteomes" id="UP000076420">
    <property type="component" value="Unassembled WGS sequence"/>
</dbReference>
<protein>
    <recommendedName>
        <fullName evidence="5">Nuclear pore protein</fullName>
    </recommendedName>
</protein>
<keyword evidence="4 5" id="KW-0539">Nucleus</keyword>